<feature type="compositionally biased region" description="Basic and acidic residues" evidence="1">
    <location>
        <begin position="269"/>
        <end position="299"/>
    </location>
</feature>
<organism evidence="3 4">
    <name type="scientific">Diversispora eburnea</name>
    <dbReference type="NCBI Taxonomy" id="1213867"/>
    <lineage>
        <taxon>Eukaryota</taxon>
        <taxon>Fungi</taxon>
        <taxon>Fungi incertae sedis</taxon>
        <taxon>Mucoromycota</taxon>
        <taxon>Glomeromycotina</taxon>
        <taxon>Glomeromycetes</taxon>
        <taxon>Diversisporales</taxon>
        <taxon>Diversisporaceae</taxon>
        <taxon>Diversispora</taxon>
    </lineage>
</organism>
<feature type="transmembrane region" description="Helical" evidence="2">
    <location>
        <begin position="103"/>
        <end position="126"/>
    </location>
</feature>
<dbReference type="OrthoDB" id="2387002at2759"/>
<accession>A0A9N8WU50</accession>
<keyword evidence="2" id="KW-0472">Membrane</keyword>
<evidence type="ECO:0000313" key="4">
    <source>
        <dbReference type="Proteomes" id="UP000789706"/>
    </source>
</evidence>
<feature type="region of interest" description="Disordered" evidence="1">
    <location>
        <begin position="258"/>
        <end position="320"/>
    </location>
</feature>
<comment type="caution">
    <text evidence="3">The sequence shown here is derived from an EMBL/GenBank/DDBJ whole genome shotgun (WGS) entry which is preliminary data.</text>
</comment>
<proteinExistence type="predicted"/>
<dbReference type="Proteomes" id="UP000789706">
    <property type="component" value="Unassembled WGS sequence"/>
</dbReference>
<keyword evidence="2" id="KW-0812">Transmembrane</keyword>
<dbReference type="EMBL" id="CAJVPK010000330">
    <property type="protein sequence ID" value="CAG8495373.1"/>
    <property type="molecule type" value="Genomic_DNA"/>
</dbReference>
<protein>
    <submittedName>
        <fullName evidence="3">6605_t:CDS:1</fullName>
    </submittedName>
</protein>
<evidence type="ECO:0000313" key="3">
    <source>
        <dbReference type="EMBL" id="CAG8495373.1"/>
    </source>
</evidence>
<keyword evidence="4" id="KW-1185">Reference proteome</keyword>
<keyword evidence="2" id="KW-1133">Transmembrane helix</keyword>
<evidence type="ECO:0000256" key="1">
    <source>
        <dbReference type="SAM" id="MobiDB-lite"/>
    </source>
</evidence>
<evidence type="ECO:0000256" key="2">
    <source>
        <dbReference type="SAM" id="Phobius"/>
    </source>
</evidence>
<reference evidence="3" key="1">
    <citation type="submission" date="2021-06" db="EMBL/GenBank/DDBJ databases">
        <authorList>
            <person name="Kallberg Y."/>
            <person name="Tangrot J."/>
            <person name="Rosling A."/>
        </authorList>
    </citation>
    <scope>NUCLEOTIDE SEQUENCE</scope>
    <source>
        <strain evidence="3">AZ414A</strain>
    </source>
</reference>
<name>A0A9N8WU50_9GLOM</name>
<sequence>MNTIIEGTLEIAQFYNDNSNNYNNNSLSSCTLKPISWGIALLVIPFDKALNLGLIVFTSINGGGDPGVKEPINNFLIMQEARVGLTLLRNVGPWVQLLKSKEWIAFSIIISVIYCGIFLFSCRYFFSGSCNYEWNPEYLCNILLNPNLLILPGIAFCSISKKADKKNAFQITEDLSKVITMISILFLIRFQEDERRNSAAYTKRIAIIKPEPIFRINPNRMPIELQYNNFNNNFNNSIRRIRGSGKIGKGLNDNVQLRHSGYSSGDYYDNEKDGKNENNDKYENNDKNKNNEKNEKSENNEQDGFSSINIDSGGKSENNI</sequence>
<feature type="transmembrane region" description="Helical" evidence="2">
    <location>
        <begin position="138"/>
        <end position="159"/>
    </location>
</feature>
<feature type="compositionally biased region" description="Polar residues" evidence="1">
    <location>
        <begin position="302"/>
        <end position="320"/>
    </location>
</feature>
<dbReference type="AlphaFoldDB" id="A0A9N8WU50"/>
<gene>
    <name evidence="3" type="ORF">DEBURN_LOCUS4392</name>
</gene>